<evidence type="ECO:0000259" key="4">
    <source>
        <dbReference type="PROSITE" id="PS50043"/>
    </source>
</evidence>
<dbReference type="PROSITE" id="PS50043">
    <property type="entry name" value="HTH_LUXR_2"/>
    <property type="match status" value="1"/>
</dbReference>
<dbReference type="GO" id="GO:0006355">
    <property type="term" value="P:regulation of DNA-templated transcription"/>
    <property type="evidence" value="ECO:0007669"/>
    <property type="project" value="InterPro"/>
</dbReference>
<feature type="domain" description="HTH luxR-type" evidence="4">
    <location>
        <begin position="136"/>
        <end position="201"/>
    </location>
</feature>
<accession>A0A160TMH9</accession>
<reference evidence="6" key="1">
    <citation type="submission" date="2015-10" db="EMBL/GenBank/DDBJ databases">
        <authorList>
            <person name="Gilbert D.G."/>
        </authorList>
    </citation>
    <scope>NUCLEOTIDE SEQUENCE</scope>
</reference>
<dbReference type="InterPro" id="IPR011006">
    <property type="entry name" value="CheY-like_superfamily"/>
</dbReference>
<evidence type="ECO:0000259" key="5">
    <source>
        <dbReference type="PROSITE" id="PS50110"/>
    </source>
</evidence>
<dbReference type="AlphaFoldDB" id="A0A160TMH9"/>
<dbReference type="SMART" id="SM00421">
    <property type="entry name" value="HTH_LUXR"/>
    <property type="match status" value="1"/>
</dbReference>
<dbReference type="SUPFAM" id="SSF52172">
    <property type="entry name" value="CheY-like"/>
    <property type="match status" value="1"/>
</dbReference>
<proteinExistence type="predicted"/>
<evidence type="ECO:0000256" key="2">
    <source>
        <dbReference type="ARBA" id="ARBA00023125"/>
    </source>
</evidence>
<keyword evidence="2" id="KW-0238">DNA-binding</keyword>
<dbReference type="Pfam" id="PF00196">
    <property type="entry name" value="GerE"/>
    <property type="match status" value="1"/>
</dbReference>
<dbReference type="InterPro" id="IPR016032">
    <property type="entry name" value="Sig_transdc_resp-reg_C-effctor"/>
</dbReference>
<evidence type="ECO:0000313" key="6">
    <source>
        <dbReference type="EMBL" id="CUS45831.1"/>
    </source>
</evidence>
<keyword evidence="3" id="KW-0804">Transcription</keyword>
<dbReference type="Pfam" id="PF00072">
    <property type="entry name" value="Response_reg"/>
    <property type="match status" value="1"/>
</dbReference>
<dbReference type="Gene3D" id="1.10.10.10">
    <property type="entry name" value="Winged helix-like DNA-binding domain superfamily/Winged helix DNA-binding domain"/>
    <property type="match status" value="1"/>
</dbReference>
<dbReference type="PROSITE" id="PS00622">
    <property type="entry name" value="HTH_LUXR_1"/>
    <property type="match status" value="1"/>
</dbReference>
<name>A0A160TMH9_9ZZZZ</name>
<keyword evidence="1" id="KW-0805">Transcription regulation</keyword>
<dbReference type="GO" id="GO:0003677">
    <property type="term" value="F:DNA binding"/>
    <property type="evidence" value="ECO:0007669"/>
    <property type="project" value="UniProtKB-KW"/>
</dbReference>
<dbReference type="InterPro" id="IPR001789">
    <property type="entry name" value="Sig_transdc_resp-reg_receiver"/>
</dbReference>
<dbReference type="PRINTS" id="PR00038">
    <property type="entry name" value="HTHLUXR"/>
</dbReference>
<evidence type="ECO:0000256" key="3">
    <source>
        <dbReference type="ARBA" id="ARBA00023163"/>
    </source>
</evidence>
<dbReference type="GO" id="GO:0000160">
    <property type="term" value="P:phosphorelay signal transduction system"/>
    <property type="evidence" value="ECO:0007669"/>
    <property type="project" value="InterPro"/>
</dbReference>
<feature type="domain" description="Response regulatory" evidence="5">
    <location>
        <begin position="4"/>
        <end position="120"/>
    </location>
</feature>
<evidence type="ECO:0000256" key="1">
    <source>
        <dbReference type="ARBA" id="ARBA00023015"/>
    </source>
</evidence>
<protein>
    <submittedName>
        <fullName evidence="6">Two-component nitrogen fixation transcriptional regulator FixJ</fullName>
    </submittedName>
</protein>
<dbReference type="Gene3D" id="3.40.50.2300">
    <property type="match status" value="1"/>
</dbReference>
<dbReference type="PROSITE" id="PS50110">
    <property type="entry name" value="RESPONSE_REGULATORY"/>
    <property type="match status" value="1"/>
</dbReference>
<sequence length="206" mass="22281">MTRSIYLVDDDDAVRASLHSLLSLQSDLLVRSFRSGDMFLTSASDLDPGVLLLDFHMPGSNGIDVLNALQDAEPKKYASVILTGEGNVGLAVQAMKAGALDFIEKPYEAETLLRTVDAAFSRLAQDSAAANHAEQARAKIDGLSPRERDVLMGLIEGRANKVIAYELDISPRTVEIYRANLMTKLGVRSLPEALRIAFAAGLIPQP</sequence>
<dbReference type="SMART" id="SM00448">
    <property type="entry name" value="REC"/>
    <property type="match status" value="1"/>
</dbReference>
<dbReference type="SUPFAM" id="SSF46894">
    <property type="entry name" value="C-terminal effector domain of the bipartite response regulators"/>
    <property type="match status" value="1"/>
</dbReference>
<dbReference type="CDD" id="cd06170">
    <property type="entry name" value="LuxR_C_like"/>
    <property type="match status" value="1"/>
</dbReference>
<dbReference type="InterPro" id="IPR036388">
    <property type="entry name" value="WH-like_DNA-bd_sf"/>
</dbReference>
<dbReference type="PANTHER" id="PTHR44688:SF16">
    <property type="entry name" value="DNA-BINDING TRANSCRIPTIONAL ACTIVATOR DEVR_DOSR"/>
    <property type="match status" value="1"/>
</dbReference>
<organism evidence="6">
    <name type="scientific">hydrothermal vent metagenome</name>
    <dbReference type="NCBI Taxonomy" id="652676"/>
    <lineage>
        <taxon>unclassified sequences</taxon>
        <taxon>metagenomes</taxon>
        <taxon>ecological metagenomes</taxon>
    </lineage>
</organism>
<dbReference type="InterPro" id="IPR000792">
    <property type="entry name" value="Tscrpt_reg_LuxR_C"/>
</dbReference>
<dbReference type="PANTHER" id="PTHR44688">
    <property type="entry name" value="DNA-BINDING TRANSCRIPTIONAL ACTIVATOR DEVR_DOSR"/>
    <property type="match status" value="1"/>
</dbReference>
<gene>
    <name evidence="6" type="ORF">MGWOODY_Smn3456</name>
</gene>
<dbReference type="EMBL" id="CZQE01000307">
    <property type="protein sequence ID" value="CUS45831.1"/>
    <property type="molecule type" value="Genomic_DNA"/>
</dbReference>